<name>A0A1J5SP83_9ZZZZ</name>
<evidence type="ECO:0000313" key="1">
    <source>
        <dbReference type="EMBL" id="OIR05848.1"/>
    </source>
</evidence>
<protein>
    <submittedName>
        <fullName evidence="1">Uncharacterized protein</fullName>
    </submittedName>
</protein>
<gene>
    <name evidence="1" type="ORF">GALL_119750</name>
</gene>
<accession>A0A1J5SP83</accession>
<comment type="caution">
    <text evidence="1">The sequence shown here is derived from an EMBL/GenBank/DDBJ whole genome shotgun (WGS) entry which is preliminary data.</text>
</comment>
<reference evidence="1" key="1">
    <citation type="submission" date="2016-10" db="EMBL/GenBank/DDBJ databases">
        <title>Sequence of Gallionella enrichment culture.</title>
        <authorList>
            <person name="Poehlein A."/>
            <person name="Muehling M."/>
            <person name="Daniel R."/>
        </authorList>
    </citation>
    <scope>NUCLEOTIDE SEQUENCE</scope>
</reference>
<sequence length="46" mass="5180">MMETSINPFFGRIAALRGAHSLAYHHGMSRSLRAVRLALHPETPDY</sequence>
<organism evidence="1">
    <name type="scientific">mine drainage metagenome</name>
    <dbReference type="NCBI Taxonomy" id="410659"/>
    <lineage>
        <taxon>unclassified sequences</taxon>
        <taxon>metagenomes</taxon>
        <taxon>ecological metagenomes</taxon>
    </lineage>
</organism>
<dbReference type="EMBL" id="MLJW01000047">
    <property type="protein sequence ID" value="OIR05848.1"/>
    <property type="molecule type" value="Genomic_DNA"/>
</dbReference>
<proteinExistence type="predicted"/>
<dbReference type="AlphaFoldDB" id="A0A1J5SP83"/>